<dbReference type="EMBL" id="JABBWG010000078">
    <property type="protein sequence ID" value="KAG1802460.1"/>
    <property type="molecule type" value="Genomic_DNA"/>
</dbReference>
<dbReference type="InterPro" id="IPR011009">
    <property type="entry name" value="Kinase-like_dom_sf"/>
</dbReference>
<dbReference type="OrthoDB" id="2649176at2759"/>
<dbReference type="Gene3D" id="1.10.510.10">
    <property type="entry name" value="Transferase(Phosphotransferase) domain 1"/>
    <property type="match status" value="1"/>
</dbReference>
<sequence>MRRELKVWLKLSRHQTIVPLLGTAHVGSPCPALVSQWMSSGTLDMYLKGQGRRRWPQISFV</sequence>
<evidence type="ECO:0000313" key="2">
    <source>
        <dbReference type="Proteomes" id="UP000807769"/>
    </source>
</evidence>
<gene>
    <name evidence="1" type="ORF">BJ212DRAFT_1397673</name>
</gene>
<feature type="non-terminal residue" evidence="1">
    <location>
        <position position="1"/>
    </location>
</feature>
<dbReference type="SUPFAM" id="SSF56112">
    <property type="entry name" value="Protein kinase-like (PK-like)"/>
    <property type="match status" value="1"/>
</dbReference>
<evidence type="ECO:0000313" key="1">
    <source>
        <dbReference type="EMBL" id="KAG1802460.1"/>
    </source>
</evidence>
<keyword evidence="2" id="KW-1185">Reference proteome</keyword>
<comment type="caution">
    <text evidence="1">The sequence shown here is derived from an EMBL/GenBank/DDBJ whole genome shotgun (WGS) entry which is preliminary data.</text>
</comment>
<dbReference type="Proteomes" id="UP000807769">
    <property type="component" value="Unassembled WGS sequence"/>
</dbReference>
<reference evidence="1" key="1">
    <citation type="journal article" date="2020" name="New Phytol.">
        <title>Comparative genomics reveals dynamic genome evolution in host specialist ectomycorrhizal fungi.</title>
        <authorList>
            <person name="Lofgren L.A."/>
            <person name="Nguyen N.H."/>
            <person name="Vilgalys R."/>
            <person name="Ruytinx J."/>
            <person name="Liao H.L."/>
            <person name="Branco S."/>
            <person name="Kuo A."/>
            <person name="LaButti K."/>
            <person name="Lipzen A."/>
            <person name="Andreopoulos W."/>
            <person name="Pangilinan J."/>
            <person name="Riley R."/>
            <person name="Hundley H."/>
            <person name="Na H."/>
            <person name="Barry K."/>
            <person name="Grigoriev I.V."/>
            <person name="Stajich J.E."/>
            <person name="Kennedy P.G."/>
        </authorList>
    </citation>
    <scope>NUCLEOTIDE SEQUENCE</scope>
    <source>
        <strain evidence="1">MN1</strain>
    </source>
</reference>
<name>A0A9P7J4J0_9AGAM</name>
<accession>A0A9P7J4J0</accession>
<dbReference type="AlphaFoldDB" id="A0A9P7J4J0"/>
<proteinExistence type="predicted"/>
<protein>
    <submittedName>
        <fullName evidence="1">Uncharacterized protein</fullName>
    </submittedName>
</protein>
<dbReference type="GeneID" id="64631267"/>
<organism evidence="1 2">
    <name type="scientific">Suillus subaureus</name>
    <dbReference type="NCBI Taxonomy" id="48587"/>
    <lineage>
        <taxon>Eukaryota</taxon>
        <taxon>Fungi</taxon>
        <taxon>Dikarya</taxon>
        <taxon>Basidiomycota</taxon>
        <taxon>Agaricomycotina</taxon>
        <taxon>Agaricomycetes</taxon>
        <taxon>Agaricomycetidae</taxon>
        <taxon>Boletales</taxon>
        <taxon>Suillineae</taxon>
        <taxon>Suillaceae</taxon>
        <taxon>Suillus</taxon>
    </lineage>
</organism>
<dbReference type="RefSeq" id="XP_041186279.1">
    <property type="nucleotide sequence ID" value="XM_041337251.1"/>
</dbReference>